<dbReference type="PANTHER" id="PTHR43065">
    <property type="entry name" value="SENSOR HISTIDINE KINASE"/>
    <property type="match status" value="1"/>
</dbReference>
<keyword evidence="3" id="KW-0597">Phosphoprotein</keyword>
<feature type="transmembrane region" description="Helical" evidence="10">
    <location>
        <begin position="42"/>
        <end position="59"/>
    </location>
</feature>
<dbReference type="PANTHER" id="PTHR43065:SF10">
    <property type="entry name" value="PEROXIDE STRESS-ACTIVATED HISTIDINE KINASE MAK3"/>
    <property type="match status" value="1"/>
</dbReference>
<dbReference type="Gene3D" id="1.10.287.130">
    <property type="match status" value="1"/>
</dbReference>
<feature type="domain" description="PAC" evidence="13">
    <location>
        <begin position="552"/>
        <end position="604"/>
    </location>
</feature>
<feature type="transmembrane region" description="Helical" evidence="10">
    <location>
        <begin position="154"/>
        <end position="176"/>
    </location>
</feature>
<dbReference type="PROSITE" id="PS50109">
    <property type="entry name" value="HIS_KIN"/>
    <property type="match status" value="1"/>
</dbReference>
<dbReference type="GO" id="GO:0000155">
    <property type="term" value="F:phosphorelay sensor kinase activity"/>
    <property type="evidence" value="ECO:0007669"/>
    <property type="project" value="InterPro"/>
</dbReference>
<dbReference type="InterPro" id="IPR013656">
    <property type="entry name" value="PAS_4"/>
</dbReference>
<dbReference type="EC" id="2.7.13.3" evidence="2"/>
<dbReference type="InterPro" id="IPR000700">
    <property type="entry name" value="PAS-assoc_C"/>
</dbReference>
<dbReference type="InterPro" id="IPR036890">
    <property type="entry name" value="HATPase_C_sf"/>
</dbReference>
<dbReference type="InterPro" id="IPR004358">
    <property type="entry name" value="Sig_transdc_His_kin-like_C"/>
</dbReference>
<dbReference type="Pfam" id="PF02518">
    <property type="entry name" value="HATPase_c"/>
    <property type="match status" value="1"/>
</dbReference>
<dbReference type="SUPFAM" id="SSF55785">
    <property type="entry name" value="PYP-like sensor domain (PAS domain)"/>
    <property type="match status" value="3"/>
</dbReference>
<keyword evidence="10" id="KW-0812">Transmembrane</keyword>
<reference evidence="14 15" key="1">
    <citation type="submission" date="2018-02" db="EMBL/GenBank/DDBJ databases">
        <title>Genome sequence of Desulfovibrio carbinolicus DSM 3852.</title>
        <authorList>
            <person name="Wilbanks E."/>
            <person name="Skennerton C.T."/>
            <person name="Orphan V.J."/>
        </authorList>
    </citation>
    <scope>NUCLEOTIDE SEQUENCE [LARGE SCALE GENOMIC DNA]</scope>
    <source>
        <strain evidence="14 15">DSM 3852</strain>
    </source>
</reference>
<feature type="transmembrane region" description="Helical" evidence="10">
    <location>
        <begin position="127"/>
        <end position="147"/>
    </location>
</feature>
<evidence type="ECO:0000256" key="9">
    <source>
        <dbReference type="SAM" id="Coils"/>
    </source>
</evidence>
<organism evidence="14 15">
    <name type="scientific">Solidesulfovibrio carbinolicus</name>
    <dbReference type="NCBI Taxonomy" id="296842"/>
    <lineage>
        <taxon>Bacteria</taxon>
        <taxon>Pseudomonadati</taxon>
        <taxon>Thermodesulfobacteriota</taxon>
        <taxon>Desulfovibrionia</taxon>
        <taxon>Desulfovibrionales</taxon>
        <taxon>Desulfovibrionaceae</taxon>
        <taxon>Solidesulfovibrio</taxon>
    </lineage>
</organism>
<keyword evidence="6 14" id="KW-0418">Kinase</keyword>
<dbReference type="InterPro" id="IPR001610">
    <property type="entry name" value="PAC"/>
</dbReference>
<dbReference type="SMART" id="SM00086">
    <property type="entry name" value="PAC"/>
    <property type="match status" value="3"/>
</dbReference>
<evidence type="ECO:0000259" key="11">
    <source>
        <dbReference type="PROSITE" id="PS50109"/>
    </source>
</evidence>
<dbReference type="NCBIfam" id="TIGR00229">
    <property type="entry name" value="sensory_box"/>
    <property type="match status" value="3"/>
</dbReference>
<accession>A0A4P6HGR4</accession>
<keyword evidence="10" id="KW-1133">Transmembrane helix</keyword>
<dbReference type="Pfam" id="PF13188">
    <property type="entry name" value="PAS_8"/>
    <property type="match status" value="1"/>
</dbReference>
<dbReference type="SMART" id="SM00387">
    <property type="entry name" value="HATPase_c"/>
    <property type="match status" value="1"/>
</dbReference>
<name>A0A4P6HGR4_9BACT</name>
<dbReference type="InterPro" id="IPR003661">
    <property type="entry name" value="HisK_dim/P_dom"/>
</dbReference>
<feature type="coiled-coil region" evidence="9">
    <location>
        <begin position="585"/>
        <end position="615"/>
    </location>
</feature>
<feature type="coiled-coil region" evidence="9">
    <location>
        <begin position="457"/>
        <end position="484"/>
    </location>
</feature>
<dbReference type="InterPro" id="IPR035965">
    <property type="entry name" value="PAS-like_dom_sf"/>
</dbReference>
<dbReference type="PRINTS" id="PR00344">
    <property type="entry name" value="BCTRLSENSOR"/>
</dbReference>
<comment type="catalytic activity">
    <reaction evidence="1">
        <text>ATP + protein L-histidine = ADP + protein N-phospho-L-histidine.</text>
        <dbReference type="EC" id="2.7.13.3"/>
    </reaction>
</comment>
<proteinExistence type="predicted"/>
<feature type="domain" description="PAC" evidence="13">
    <location>
        <begin position="679"/>
        <end position="729"/>
    </location>
</feature>
<dbReference type="SUPFAM" id="SSF47384">
    <property type="entry name" value="Homodimeric domain of signal transducing histidine kinase"/>
    <property type="match status" value="1"/>
</dbReference>
<dbReference type="Pfam" id="PF08448">
    <property type="entry name" value="PAS_4"/>
    <property type="match status" value="1"/>
</dbReference>
<dbReference type="PROSITE" id="PS50113">
    <property type="entry name" value="PAC"/>
    <property type="match status" value="2"/>
</dbReference>
<dbReference type="SMART" id="SM00091">
    <property type="entry name" value="PAS"/>
    <property type="match status" value="3"/>
</dbReference>
<dbReference type="Gene3D" id="3.30.565.10">
    <property type="entry name" value="Histidine kinase-like ATPase, C-terminal domain"/>
    <property type="match status" value="1"/>
</dbReference>
<dbReference type="SMART" id="SM00065">
    <property type="entry name" value="GAF"/>
    <property type="match status" value="1"/>
</dbReference>
<keyword evidence="7" id="KW-0067">ATP-binding</keyword>
<dbReference type="InterPro" id="IPR003018">
    <property type="entry name" value="GAF"/>
</dbReference>
<evidence type="ECO:0000256" key="10">
    <source>
        <dbReference type="SAM" id="Phobius"/>
    </source>
</evidence>
<dbReference type="InterPro" id="IPR036097">
    <property type="entry name" value="HisK_dim/P_sf"/>
</dbReference>
<feature type="domain" description="PAS" evidence="12">
    <location>
        <begin position="605"/>
        <end position="676"/>
    </location>
</feature>
<evidence type="ECO:0000259" key="12">
    <source>
        <dbReference type="PROSITE" id="PS50112"/>
    </source>
</evidence>
<dbReference type="CDD" id="cd00082">
    <property type="entry name" value="HisKA"/>
    <property type="match status" value="1"/>
</dbReference>
<keyword evidence="4" id="KW-0808">Transferase</keyword>
<dbReference type="SUPFAM" id="SSF55874">
    <property type="entry name" value="ATPase domain of HSP90 chaperone/DNA topoisomerase II/histidine kinase"/>
    <property type="match status" value="1"/>
</dbReference>
<keyword evidence="15" id="KW-1185">Reference proteome</keyword>
<dbReference type="Gene3D" id="3.30.450.40">
    <property type="match status" value="1"/>
</dbReference>
<dbReference type="InterPro" id="IPR005467">
    <property type="entry name" value="His_kinase_dom"/>
</dbReference>
<dbReference type="InterPro" id="IPR033425">
    <property type="entry name" value="MASE3"/>
</dbReference>
<dbReference type="Pfam" id="PF17159">
    <property type="entry name" value="MASE3"/>
    <property type="match status" value="1"/>
</dbReference>
<keyword evidence="9" id="KW-0175">Coiled coil</keyword>
<feature type="transmembrane region" description="Helical" evidence="10">
    <location>
        <begin position="65"/>
        <end position="85"/>
    </location>
</feature>
<dbReference type="Proteomes" id="UP000293296">
    <property type="component" value="Chromosome"/>
</dbReference>
<dbReference type="CDD" id="cd00130">
    <property type="entry name" value="PAS"/>
    <property type="match status" value="2"/>
</dbReference>
<evidence type="ECO:0000313" key="14">
    <source>
        <dbReference type="EMBL" id="QAZ66273.1"/>
    </source>
</evidence>
<feature type="domain" description="Histidine kinase" evidence="11">
    <location>
        <begin position="900"/>
        <end position="1115"/>
    </location>
</feature>
<dbReference type="Pfam" id="PF13426">
    <property type="entry name" value="PAS_9"/>
    <property type="match status" value="1"/>
</dbReference>
<keyword evidence="8" id="KW-0902">Two-component regulatory system</keyword>
<evidence type="ECO:0000256" key="7">
    <source>
        <dbReference type="ARBA" id="ARBA00022840"/>
    </source>
</evidence>
<evidence type="ECO:0000256" key="4">
    <source>
        <dbReference type="ARBA" id="ARBA00022679"/>
    </source>
</evidence>
<sequence>MRSRSPVQPSPTRCPGETAFMTMTSPPTALPPEPAFPLRADLLLLAAVLTVLAGLGWANRQLLTVLADLCCAVAGMATFLVIWNARRQVEQGFFLVLGMAFLAAAALDGARLALAAMPELYLGDFSAGLHAVSQLTLAAGLAGGAWLPRKRTLSVAAAGACLAGLTASLTLALLALGYLDAWGLSNAAEAGGREVLAAFAHGVAAAFFLTAGAGIWRDRQAMPSTLAWLLAAAMTALAAAGAAEALGGCDLMAARLLQVLGYGLGCQAIVVVGINRPSQLLFQEINRREQELTGRMVRLGAQARAIFDLSGAPSLESGQFEPFAAALLRRAMAVLGISRAGIWRFTPAHDRLVCQIGQGTARADEGLELVCAAYPDYFAAVLHERVIVADNAAVAPLTRAFHQGYLKSRDIGALLDAPFRFAGRTTGVLCLEHLNQPRRWSDDEIAFAGSLSDMLSLALESAERRRAARELAESEQRLRTLLDAMPDPVCFKDAAGRWIVANQAQIEAYSLAGLEWQGRTDQELAAIPGLDPDVFATGAETDARAWASRSVTVYGFSMAAAAGNMRHFDVTKAPLFHVDGTPRGLVALSRDITAYRDALARLRETNAELEAIYNETSDGLIIADAAARTMVRVNAAACRMFGYTAPEMAGLEPCALHPPEEREAARRRFAAIAAGSRQLQENVPCLRRSGEVFHADISAQPVTYGGRSAILAFFRDISERRAGEERLRLSEDRFRKVFNSTYDAIFLHDQDGAVIDVNDKALELFDLRRDELPALRIDRDLSAPEMPQPWLTAAWREALAGAERFFEWKARRPHDDSLIDVEIYLRRILVGSGHQILANIRDVTERKRVTAALAARQEEISALNRDLARRVREETEKNRQKDILLLNRTRLAAMGEMIGNIAHQWRQPLNALSILLANLRFEYESVCQDTAALDAAHRQAYDILRRMSATIDDFRNFFKPARDPEPFRVVAAISDALLLIDASLAQHGIQVRFTARHDPVVHGPRGEFAQVILNLLGNAKDAILARKPVRGRIDIRVMQRLGRAVVAVADNGGGIASDILDRIFDPYYTTKDSQDGTGLGLYMSRIIVADHLGGVLTVDNRTEGARFVAALPLSPTSPRFGDAP</sequence>
<feature type="domain" description="PAS" evidence="12">
    <location>
        <begin position="730"/>
        <end position="772"/>
    </location>
</feature>
<evidence type="ECO:0000256" key="6">
    <source>
        <dbReference type="ARBA" id="ARBA00022777"/>
    </source>
</evidence>
<evidence type="ECO:0000256" key="5">
    <source>
        <dbReference type="ARBA" id="ARBA00022741"/>
    </source>
</evidence>
<dbReference type="KEGG" id="dcb:C3Y92_03055"/>
<dbReference type="SUPFAM" id="SSF55781">
    <property type="entry name" value="GAF domain-like"/>
    <property type="match status" value="1"/>
</dbReference>
<evidence type="ECO:0000259" key="13">
    <source>
        <dbReference type="PROSITE" id="PS50113"/>
    </source>
</evidence>
<feature type="transmembrane region" description="Helical" evidence="10">
    <location>
        <begin position="196"/>
        <end position="216"/>
    </location>
</feature>
<dbReference type="InterPro" id="IPR003594">
    <property type="entry name" value="HATPase_dom"/>
</dbReference>
<feature type="transmembrane region" description="Helical" evidence="10">
    <location>
        <begin position="228"/>
        <end position="247"/>
    </location>
</feature>
<dbReference type="OrthoDB" id="9805967at2"/>
<evidence type="ECO:0000313" key="15">
    <source>
        <dbReference type="Proteomes" id="UP000293296"/>
    </source>
</evidence>
<feature type="transmembrane region" description="Helical" evidence="10">
    <location>
        <begin position="92"/>
        <end position="115"/>
    </location>
</feature>
<keyword evidence="10" id="KW-0472">Membrane</keyword>
<evidence type="ECO:0000256" key="8">
    <source>
        <dbReference type="ARBA" id="ARBA00023012"/>
    </source>
</evidence>
<protein>
    <recommendedName>
        <fullName evidence="2">histidine kinase</fullName>
        <ecNumber evidence="2">2.7.13.3</ecNumber>
    </recommendedName>
</protein>
<evidence type="ECO:0000256" key="1">
    <source>
        <dbReference type="ARBA" id="ARBA00000085"/>
    </source>
</evidence>
<dbReference type="Gene3D" id="3.30.450.20">
    <property type="entry name" value="PAS domain"/>
    <property type="match status" value="3"/>
</dbReference>
<dbReference type="InterPro" id="IPR029016">
    <property type="entry name" value="GAF-like_dom_sf"/>
</dbReference>
<dbReference type="AlphaFoldDB" id="A0A4P6HGR4"/>
<gene>
    <name evidence="14" type="ORF">C3Y92_03055</name>
</gene>
<evidence type="ECO:0000256" key="2">
    <source>
        <dbReference type="ARBA" id="ARBA00012438"/>
    </source>
</evidence>
<dbReference type="Pfam" id="PF01590">
    <property type="entry name" value="GAF"/>
    <property type="match status" value="1"/>
</dbReference>
<dbReference type="InterPro" id="IPR000014">
    <property type="entry name" value="PAS"/>
</dbReference>
<keyword evidence="5" id="KW-0547">Nucleotide-binding</keyword>
<dbReference type="EMBL" id="CP026538">
    <property type="protein sequence ID" value="QAZ66273.1"/>
    <property type="molecule type" value="Genomic_DNA"/>
</dbReference>
<dbReference type="GO" id="GO:0005524">
    <property type="term" value="F:ATP binding"/>
    <property type="evidence" value="ECO:0007669"/>
    <property type="project" value="UniProtKB-KW"/>
</dbReference>
<evidence type="ECO:0000256" key="3">
    <source>
        <dbReference type="ARBA" id="ARBA00022553"/>
    </source>
</evidence>
<dbReference type="PROSITE" id="PS50112">
    <property type="entry name" value="PAS"/>
    <property type="match status" value="2"/>
</dbReference>